<feature type="compositionally biased region" description="Polar residues" evidence="6">
    <location>
        <begin position="1062"/>
        <end position="1078"/>
    </location>
</feature>
<feature type="compositionally biased region" description="Polar residues" evidence="6">
    <location>
        <begin position="554"/>
        <end position="570"/>
    </location>
</feature>
<dbReference type="EMBL" id="WIGO01000002">
    <property type="protein sequence ID" value="KAF6841732.1"/>
    <property type="molecule type" value="Genomic_DNA"/>
</dbReference>
<feature type="compositionally biased region" description="Basic and acidic residues" evidence="6">
    <location>
        <begin position="1202"/>
        <end position="1224"/>
    </location>
</feature>
<evidence type="ECO:0000256" key="1">
    <source>
        <dbReference type="ARBA" id="ARBA00005234"/>
    </source>
</evidence>
<comment type="caution">
    <text evidence="8">The sequence shown here is derived from an EMBL/GenBank/DDBJ whole genome shotgun (WGS) entry which is preliminary data.</text>
</comment>
<feature type="compositionally biased region" description="Polar residues" evidence="6">
    <location>
        <begin position="578"/>
        <end position="587"/>
    </location>
</feature>
<protein>
    <submittedName>
        <fullName evidence="8">Ulp1 protease family protein</fullName>
    </submittedName>
</protein>
<dbReference type="Gene3D" id="3.40.395.10">
    <property type="entry name" value="Adenoviral Proteinase, Chain A"/>
    <property type="match status" value="1"/>
</dbReference>
<dbReference type="PANTHER" id="PTHR46896:SF3">
    <property type="entry name" value="FI06413P-RELATED"/>
    <property type="match status" value="1"/>
</dbReference>
<evidence type="ECO:0000256" key="2">
    <source>
        <dbReference type="ARBA" id="ARBA00022553"/>
    </source>
</evidence>
<dbReference type="InterPro" id="IPR057501">
    <property type="entry name" value="DeUb_enz_PH"/>
</dbReference>
<dbReference type="GO" id="GO:0016926">
    <property type="term" value="P:protein desumoylation"/>
    <property type="evidence" value="ECO:0007669"/>
    <property type="project" value="TreeGrafter"/>
</dbReference>
<keyword evidence="2" id="KW-0597">Phosphoprotein</keyword>
<dbReference type="Proteomes" id="UP000654918">
    <property type="component" value="Unassembled WGS sequence"/>
</dbReference>
<sequence length="1287" mass="140665">MTPKGLPADQGASKEKDSRSIHDDASSPPQTTPSDCDEPLWKKVTPFLSPASQSHRPSLPVSSRAAAADFRLTSRAQKAPAPAKHAHEARAEGGACFSRRTSSRTEKSTNTKGGVAIADPMSNNSRLKSILGGTNPAVNTISSRRPDSQPKRPAQTSATPAEPTRSAKRQKKTVEREASPANDFTQGRFVLGPTPPPPGPTRTTPPTTDRQSSSVVDLTESQISGDGETTNNRSTPAPSISSLVTEYRNVEKTIATSANSGNKRPRRRKLASQQQRKSPINLDNDEDDLAKEPPDWQGNGTRTVRKQTANRFARAPKSSPEGISDSELDELATLTSSTRKRHHSLTGEHANEEKMSPSTSSRRQERADIARVDFSNKKQKLDEFDLKLKRAVCGEKLADFTGLDLAQQPSLRRESNPNCLFLVDANKCRLEGYEWIDIKLGFCFDIQYAAVGAPIAKIRRSSVPLLVLEFAEVGGSCAFGVWAEERLNKISTLSVNVAGSDAGHLQKILNNSWEKASTFKRTSRDQVDEARLREHLEDTEPREDGQPSERNGVRPSSAQQHTPYQSNHSLRSGMHSEGTMSTPSSLSRAKANTGGDEERTVQSEPRQAGGLLSRTTREVTTRRTLVAKPTVLSPRSPSPPRWTEQNPDWSRIWDEKPLIFPATGKNRASVYKDDIGRLEEGQYLNDNLIGFYLRYLQMQLEKENKPLADRIYFMNTYFYPKLTERPGRGINYDGVKSWTAKVDLFSYDYIVVPVNESMHWYLVIICNPSKLIKAKEIKVEAAEPESEQEPREEGAVSSVGEQVEQMSLDDMSSAVPLRKDEAGDPKTPTAKSQTFRKSTGGQSRSRDPYGARAITLDSMGAGHSSTCGNLKEFLVRELRDKKGVEIEPPAQFGMTAKNIPEQLDATSCGAFLLGYLREFIKNPDEVVNRLVRKEKLDWSISSQAMRGEVRSIIIEQRKEQNERTLAIKKARRKSVSRTPVPSMSPEKEANSEPIGPTTPRPAVDGPKNPSSTVKGSPVAPRSSLVKPDIGAEPQAAVDSGFEKLSTNPLGSPIKNKAFMSPLRSSPSPKQPETPTLEQSKPPVVTPRPQASKSDDSASTSMPLKIGPGQNDNKDGGSAAKQTKLMGPIPSSSPPTKEGDKHDLGTTASVTRRRTIDLSSPVVACRSKKPSSGGPDASISPSQQLLTELEASPSKPKQTRASASKDADADDKSGERGVVAKETKTKSPLRNAKGSAEVSPYFSPNKVPRVKSSPASVTRAKHRQTSLDEMSKPRPSIENADTVDLTVN</sequence>
<evidence type="ECO:0000256" key="6">
    <source>
        <dbReference type="SAM" id="MobiDB-lite"/>
    </source>
</evidence>
<keyword evidence="4" id="KW-0833">Ubl conjugation pathway</keyword>
<feature type="region of interest" description="Disordered" evidence="6">
    <location>
        <begin position="310"/>
        <end position="329"/>
    </location>
</feature>
<feature type="region of interest" description="Disordered" evidence="6">
    <location>
        <begin position="519"/>
        <end position="647"/>
    </location>
</feature>
<dbReference type="Pfam" id="PF02902">
    <property type="entry name" value="Peptidase_C48"/>
    <property type="match status" value="1"/>
</dbReference>
<feature type="compositionally biased region" description="Polar residues" evidence="6">
    <location>
        <begin position="1088"/>
        <end position="1101"/>
    </location>
</feature>
<dbReference type="PANTHER" id="PTHR46896">
    <property type="entry name" value="SENTRIN-SPECIFIC PROTEASE"/>
    <property type="match status" value="1"/>
</dbReference>
<evidence type="ECO:0000313" key="8">
    <source>
        <dbReference type="EMBL" id="KAF6841732.1"/>
    </source>
</evidence>
<evidence type="ECO:0000256" key="3">
    <source>
        <dbReference type="ARBA" id="ARBA00022670"/>
    </source>
</evidence>
<dbReference type="InterPro" id="IPR038765">
    <property type="entry name" value="Papain-like_cys_pep_sf"/>
</dbReference>
<dbReference type="SUPFAM" id="SSF54001">
    <property type="entry name" value="Cysteine proteinases"/>
    <property type="match status" value="1"/>
</dbReference>
<feature type="region of interest" description="Disordered" evidence="6">
    <location>
        <begin position="960"/>
        <end position="1287"/>
    </location>
</feature>
<keyword evidence="9" id="KW-1185">Reference proteome</keyword>
<feature type="compositionally biased region" description="Basic and acidic residues" evidence="6">
    <location>
        <begin position="522"/>
        <end position="547"/>
    </location>
</feature>
<accession>A0A8H6NSH4</accession>
<evidence type="ECO:0000313" key="9">
    <source>
        <dbReference type="Proteomes" id="UP000654918"/>
    </source>
</evidence>
<keyword evidence="5" id="KW-0378">Hydrolase</keyword>
<feature type="compositionally biased region" description="Polar residues" evidence="6">
    <location>
        <begin position="209"/>
        <end position="244"/>
    </location>
</feature>
<dbReference type="InterPro" id="IPR003653">
    <property type="entry name" value="Peptidase_C48_C"/>
</dbReference>
<dbReference type="InterPro" id="IPR051947">
    <property type="entry name" value="Sentrin-specific_protease"/>
</dbReference>
<feature type="region of interest" description="Disordered" evidence="6">
    <location>
        <begin position="1"/>
        <end position="305"/>
    </location>
</feature>
<gene>
    <name evidence="8" type="ORF">CPLU01_00404</name>
</gene>
<dbReference type="PROSITE" id="PS50600">
    <property type="entry name" value="ULP_PROTEASE"/>
    <property type="match status" value="1"/>
</dbReference>
<name>A0A8H6NSH4_9PEZI</name>
<comment type="similarity">
    <text evidence="1">Belongs to the peptidase C48 family.</text>
</comment>
<feature type="compositionally biased region" description="Basic and acidic residues" evidence="6">
    <location>
        <begin position="12"/>
        <end position="25"/>
    </location>
</feature>
<reference evidence="8" key="1">
    <citation type="journal article" date="2020" name="Phytopathology">
        <title>Genome Sequence Resources of Colletotrichum truncatum, C. plurivorum, C. musicola, and C. sojae: Four Species Pathogenic to Soybean (Glycine max).</title>
        <authorList>
            <person name="Rogerio F."/>
            <person name="Boufleur T.R."/>
            <person name="Ciampi-Guillardi M."/>
            <person name="Sukno S.A."/>
            <person name="Thon M.R."/>
            <person name="Massola Junior N.S."/>
            <person name="Baroncelli R."/>
        </authorList>
    </citation>
    <scope>NUCLEOTIDE SEQUENCE</scope>
    <source>
        <strain evidence="8">LFN00145</strain>
    </source>
</reference>
<dbReference type="GO" id="GO:0005737">
    <property type="term" value="C:cytoplasm"/>
    <property type="evidence" value="ECO:0007669"/>
    <property type="project" value="TreeGrafter"/>
</dbReference>
<feature type="region of interest" description="Disordered" evidence="6">
    <location>
        <begin position="335"/>
        <end position="368"/>
    </location>
</feature>
<organism evidence="8 9">
    <name type="scientific">Colletotrichum plurivorum</name>
    <dbReference type="NCBI Taxonomy" id="2175906"/>
    <lineage>
        <taxon>Eukaryota</taxon>
        <taxon>Fungi</taxon>
        <taxon>Dikarya</taxon>
        <taxon>Ascomycota</taxon>
        <taxon>Pezizomycotina</taxon>
        <taxon>Sordariomycetes</taxon>
        <taxon>Hypocreomycetidae</taxon>
        <taxon>Glomerellales</taxon>
        <taxon>Glomerellaceae</taxon>
        <taxon>Colletotrichum</taxon>
        <taxon>Colletotrichum orchidearum species complex</taxon>
    </lineage>
</organism>
<dbReference type="GO" id="GO:0006508">
    <property type="term" value="P:proteolysis"/>
    <property type="evidence" value="ECO:0007669"/>
    <property type="project" value="UniProtKB-KW"/>
</dbReference>
<evidence type="ECO:0000256" key="4">
    <source>
        <dbReference type="ARBA" id="ARBA00022786"/>
    </source>
</evidence>
<feature type="compositionally biased region" description="Basic and acidic residues" evidence="6">
    <location>
        <begin position="345"/>
        <end position="355"/>
    </location>
</feature>
<feature type="compositionally biased region" description="Polar residues" evidence="6">
    <location>
        <begin position="829"/>
        <end position="843"/>
    </location>
</feature>
<evidence type="ECO:0000256" key="5">
    <source>
        <dbReference type="ARBA" id="ARBA00022801"/>
    </source>
</evidence>
<feature type="compositionally biased region" description="Basic residues" evidence="6">
    <location>
        <begin position="966"/>
        <end position="975"/>
    </location>
</feature>
<dbReference type="Pfam" id="PF25424">
    <property type="entry name" value="PH_35"/>
    <property type="match status" value="1"/>
</dbReference>
<keyword evidence="3 8" id="KW-0645">Protease</keyword>
<feature type="region of interest" description="Disordered" evidence="6">
    <location>
        <begin position="781"/>
        <end position="848"/>
    </location>
</feature>
<dbReference type="GO" id="GO:0070139">
    <property type="term" value="F:SUMO-specific endopeptidase activity"/>
    <property type="evidence" value="ECO:0007669"/>
    <property type="project" value="TreeGrafter"/>
</dbReference>
<proteinExistence type="inferred from homology"/>
<evidence type="ECO:0000259" key="7">
    <source>
        <dbReference type="PROSITE" id="PS50600"/>
    </source>
</evidence>
<dbReference type="GO" id="GO:0005634">
    <property type="term" value="C:nucleus"/>
    <property type="evidence" value="ECO:0007669"/>
    <property type="project" value="TreeGrafter"/>
</dbReference>
<feature type="domain" description="Ubiquitin-like protease family profile" evidence="7">
    <location>
        <begin position="668"/>
        <end position="919"/>
    </location>
</feature>